<evidence type="ECO:0000313" key="5">
    <source>
        <dbReference type="EMBL" id="RXK36748.1"/>
    </source>
</evidence>
<dbReference type="InterPro" id="IPR020592">
    <property type="entry name" value="Ribosomal_bS16_CS"/>
</dbReference>
<name>A0A4Q1BGS3_TREME</name>
<comment type="caution">
    <text evidence="5">The sequence shown here is derived from an EMBL/GenBank/DDBJ whole genome shotgun (WGS) entry which is preliminary data.</text>
</comment>
<keyword evidence="6" id="KW-1185">Reference proteome</keyword>
<protein>
    <submittedName>
        <fullName evidence="5">Ribosomal protein S16</fullName>
    </submittedName>
</protein>
<accession>A0A4Q1BGS3</accession>
<gene>
    <name evidence="5" type="ORF">M231_05983</name>
</gene>
<feature type="region of interest" description="Disordered" evidence="4">
    <location>
        <begin position="107"/>
        <end position="131"/>
    </location>
</feature>
<dbReference type="EMBL" id="SDIL01000088">
    <property type="protein sequence ID" value="RXK36748.1"/>
    <property type="molecule type" value="Genomic_DNA"/>
</dbReference>
<dbReference type="AlphaFoldDB" id="A0A4Q1BGS3"/>
<sequence>MIRLRLARHGKRNTPFYHIVAIQNHKPRNALPIETLGIYDPIPRILSPESITPAARVFGREKGEQKKEKRVEWSVDRIRYWLSVGAQPTKTVIKLLERGGVLTTPHKWQHAWSPPPPTITESATTSPIIPS</sequence>
<dbReference type="NCBIfam" id="TIGR00002">
    <property type="entry name" value="S16"/>
    <property type="match status" value="1"/>
</dbReference>
<dbReference type="HAMAP" id="MF_00385">
    <property type="entry name" value="Ribosomal_bS16"/>
    <property type="match status" value="1"/>
</dbReference>
<keyword evidence="2 5" id="KW-0689">Ribosomal protein</keyword>
<dbReference type="Pfam" id="PF00886">
    <property type="entry name" value="Ribosomal_S16"/>
    <property type="match status" value="1"/>
</dbReference>
<dbReference type="SUPFAM" id="SSF54565">
    <property type="entry name" value="Ribosomal protein S16"/>
    <property type="match status" value="1"/>
</dbReference>
<dbReference type="InParanoid" id="A0A4Q1BGS3"/>
<dbReference type="Gene3D" id="3.30.1320.10">
    <property type="match status" value="1"/>
</dbReference>
<dbReference type="FunCoup" id="A0A4Q1BGS3">
    <property type="interactions" value="252"/>
</dbReference>
<dbReference type="PANTHER" id="PTHR12919:SF20">
    <property type="entry name" value="SMALL RIBOSOMAL SUBUNIT PROTEIN BS16M"/>
    <property type="match status" value="1"/>
</dbReference>
<dbReference type="OMA" id="GFYNPIA"/>
<evidence type="ECO:0000256" key="4">
    <source>
        <dbReference type="SAM" id="MobiDB-lite"/>
    </source>
</evidence>
<reference evidence="5 6" key="1">
    <citation type="submission" date="2016-06" db="EMBL/GenBank/DDBJ databases">
        <title>Evolution of pathogenesis and genome organization in the Tremellales.</title>
        <authorList>
            <person name="Cuomo C."/>
            <person name="Litvintseva A."/>
            <person name="Heitman J."/>
            <person name="Chen Y."/>
            <person name="Sun S."/>
            <person name="Springer D."/>
            <person name="Dromer F."/>
            <person name="Young S."/>
            <person name="Zeng Q."/>
            <person name="Chapman S."/>
            <person name="Gujja S."/>
            <person name="Saif S."/>
            <person name="Birren B."/>
        </authorList>
    </citation>
    <scope>NUCLEOTIDE SEQUENCE [LARGE SCALE GENOMIC DNA]</scope>
    <source>
        <strain evidence="5 6">ATCC 28783</strain>
    </source>
</reference>
<dbReference type="GO" id="GO:0005763">
    <property type="term" value="C:mitochondrial small ribosomal subunit"/>
    <property type="evidence" value="ECO:0007669"/>
    <property type="project" value="TreeGrafter"/>
</dbReference>
<dbReference type="GO" id="GO:0032543">
    <property type="term" value="P:mitochondrial translation"/>
    <property type="evidence" value="ECO:0007669"/>
    <property type="project" value="TreeGrafter"/>
</dbReference>
<proteinExistence type="inferred from homology"/>
<dbReference type="STRING" id="5217.A0A4Q1BGS3"/>
<organism evidence="5 6">
    <name type="scientific">Tremella mesenterica</name>
    <name type="common">Jelly fungus</name>
    <dbReference type="NCBI Taxonomy" id="5217"/>
    <lineage>
        <taxon>Eukaryota</taxon>
        <taxon>Fungi</taxon>
        <taxon>Dikarya</taxon>
        <taxon>Basidiomycota</taxon>
        <taxon>Agaricomycotina</taxon>
        <taxon>Tremellomycetes</taxon>
        <taxon>Tremellales</taxon>
        <taxon>Tremellaceae</taxon>
        <taxon>Tremella</taxon>
    </lineage>
</organism>
<evidence type="ECO:0000256" key="3">
    <source>
        <dbReference type="ARBA" id="ARBA00023274"/>
    </source>
</evidence>
<dbReference type="InterPro" id="IPR023803">
    <property type="entry name" value="Ribosomal_bS16_dom_sf"/>
</dbReference>
<dbReference type="OrthoDB" id="407221at2759"/>
<evidence type="ECO:0000256" key="1">
    <source>
        <dbReference type="ARBA" id="ARBA00006668"/>
    </source>
</evidence>
<dbReference type="VEuPathDB" id="FungiDB:TREMEDRAFT_63916"/>
<evidence type="ECO:0000313" key="6">
    <source>
        <dbReference type="Proteomes" id="UP000289152"/>
    </source>
</evidence>
<evidence type="ECO:0000256" key="2">
    <source>
        <dbReference type="ARBA" id="ARBA00022980"/>
    </source>
</evidence>
<dbReference type="PROSITE" id="PS00732">
    <property type="entry name" value="RIBOSOMAL_S16"/>
    <property type="match status" value="1"/>
</dbReference>
<dbReference type="PANTHER" id="PTHR12919">
    <property type="entry name" value="30S RIBOSOMAL PROTEIN S16"/>
    <property type="match status" value="1"/>
</dbReference>
<keyword evidence="3" id="KW-0687">Ribonucleoprotein</keyword>
<dbReference type="GO" id="GO:0003735">
    <property type="term" value="F:structural constituent of ribosome"/>
    <property type="evidence" value="ECO:0007669"/>
    <property type="project" value="InterPro"/>
</dbReference>
<dbReference type="InterPro" id="IPR000307">
    <property type="entry name" value="Ribosomal_bS16"/>
</dbReference>
<dbReference type="Proteomes" id="UP000289152">
    <property type="component" value="Unassembled WGS sequence"/>
</dbReference>
<comment type="similarity">
    <text evidence="1">Belongs to the bacterial ribosomal protein bS16 family.</text>
</comment>
<feature type="compositionally biased region" description="Polar residues" evidence="4">
    <location>
        <begin position="119"/>
        <end position="131"/>
    </location>
</feature>